<dbReference type="AlphaFoldDB" id="A0A511X4S5"/>
<dbReference type="InterPro" id="IPR011005">
    <property type="entry name" value="Dihydropteroate_synth-like_sf"/>
</dbReference>
<dbReference type="RefSeq" id="WP_089803603.1">
    <property type="nucleotide sequence ID" value="NZ_BJYE01000050.1"/>
</dbReference>
<dbReference type="GO" id="GO:0046656">
    <property type="term" value="P:folic acid biosynthetic process"/>
    <property type="evidence" value="ECO:0007669"/>
    <property type="project" value="UniProtKB-KW"/>
</dbReference>
<dbReference type="PROSITE" id="PS50972">
    <property type="entry name" value="PTERIN_BINDING"/>
    <property type="match status" value="1"/>
</dbReference>
<dbReference type="SUPFAM" id="SSF51717">
    <property type="entry name" value="Dihydropteroate synthetase-like"/>
    <property type="match status" value="1"/>
</dbReference>
<dbReference type="UniPathway" id="UPA00077">
    <property type="reaction ID" value="UER00156"/>
</dbReference>
<dbReference type="FunFam" id="3.20.20.20:FF:000006">
    <property type="entry name" value="Dihydropteroate synthase"/>
    <property type="match status" value="1"/>
</dbReference>
<reference evidence="15 16" key="1">
    <citation type="submission" date="2019-07" db="EMBL/GenBank/DDBJ databases">
        <title>Whole genome shotgun sequence of Halolactibacillus alkaliphilus NBRC 103919.</title>
        <authorList>
            <person name="Hosoyama A."/>
            <person name="Uohara A."/>
            <person name="Ohji S."/>
            <person name="Ichikawa N."/>
        </authorList>
    </citation>
    <scope>NUCLEOTIDE SEQUENCE [LARGE SCALE GENOMIC DNA]</scope>
    <source>
        <strain evidence="15 16">NBRC 103919</strain>
    </source>
</reference>
<evidence type="ECO:0000313" key="15">
    <source>
        <dbReference type="EMBL" id="GEN57950.1"/>
    </source>
</evidence>
<dbReference type="PANTHER" id="PTHR20941:SF1">
    <property type="entry name" value="FOLIC ACID SYNTHESIS PROTEIN FOL1"/>
    <property type="match status" value="1"/>
</dbReference>
<dbReference type="InterPro" id="IPR006390">
    <property type="entry name" value="DHP_synth_dom"/>
</dbReference>
<dbReference type="GO" id="GO:0005829">
    <property type="term" value="C:cytosol"/>
    <property type="evidence" value="ECO:0007669"/>
    <property type="project" value="TreeGrafter"/>
</dbReference>
<dbReference type="GO" id="GO:0046872">
    <property type="term" value="F:metal ion binding"/>
    <property type="evidence" value="ECO:0007669"/>
    <property type="project" value="UniProtKB-KW"/>
</dbReference>
<dbReference type="EMBL" id="BJYE01000050">
    <property type="protein sequence ID" value="GEN57950.1"/>
    <property type="molecule type" value="Genomic_DNA"/>
</dbReference>
<comment type="similarity">
    <text evidence="4 13">Belongs to the DHPS family.</text>
</comment>
<dbReference type="InterPro" id="IPR000489">
    <property type="entry name" value="Pterin-binding_dom"/>
</dbReference>
<protein>
    <recommendedName>
        <fullName evidence="6 13">Dihydropteroate synthase</fullName>
        <shortName evidence="13">DHPS</shortName>
        <ecNumber evidence="5 13">2.5.1.15</ecNumber>
    </recommendedName>
    <alternativeName>
        <fullName evidence="11 13">Dihydropteroate pyrophosphorylase</fullName>
    </alternativeName>
</protein>
<dbReference type="GO" id="GO:0046654">
    <property type="term" value="P:tetrahydrofolate biosynthetic process"/>
    <property type="evidence" value="ECO:0007669"/>
    <property type="project" value="UniProtKB-UniPathway"/>
</dbReference>
<dbReference type="EC" id="2.5.1.15" evidence="5 13"/>
<dbReference type="Gene3D" id="3.20.20.20">
    <property type="entry name" value="Dihydropteroate synthase-like"/>
    <property type="match status" value="1"/>
</dbReference>
<dbReference type="CDD" id="cd00739">
    <property type="entry name" value="DHPS"/>
    <property type="match status" value="1"/>
</dbReference>
<sequence>MRQYIRLRGERVDISKKTWIMGILNVTPDSFSDGGKYDSIDRAIMQAKDMIASGVDIIDIGGESTRPGYTPVSTEEEIARVVPVVQAIRQISDVYLSIDTFKSETAKAALAAGADMINDIWGLKYDAKIAEVCKQYDCPLIIMHNRTNPEYKELIDDVKRDLIESINIAKAHGLSDEHIIVDPGIGFQKTKSENLHVLKGMAFLKDLGYPILLGTSRKSVIHYATNRPVNERDEATAATTAYGIMHGADFVRVHNVDMTKRIIEMMDVLVGKGEVVNG</sequence>
<dbReference type="NCBIfam" id="TIGR01496">
    <property type="entry name" value="DHPS"/>
    <property type="match status" value="1"/>
</dbReference>
<name>A0A511X4S5_9BACI</name>
<evidence type="ECO:0000256" key="13">
    <source>
        <dbReference type="RuleBase" id="RU361205"/>
    </source>
</evidence>
<comment type="cofactor">
    <cofactor evidence="2 13">
        <name>Mg(2+)</name>
        <dbReference type="ChEBI" id="CHEBI:18420"/>
    </cofactor>
</comment>
<dbReference type="PROSITE" id="PS00792">
    <property type="entry name" value="DHPS_1"/>
    <property type="match status" value="1"/>
</dbReference>
<accession>A0A511X4S5</accession>
<keyword evidence="8 13" id="KW-0479">Metal-binding</keyword>
<evidence type="ECO:0000256" key="9">
    <source>
        <dbReference type="ARBA" id="ARBA00022842"/>
    </source>
</evidence>
<evidence type="ECO:0000256" key="7">
    <source>
        <dbReference type="ARBA" id="ARBA00022679"/>
    </source>
</evidence>
<organism evidence="15 16">
    <name type="scientific">Halolactibacillus alkaliphilus</name>
    <dbReference type="NCBI Taxonomy" id="442899"/>
    <lineage>
        <taxon>Bacteria</taxon>
        <taxon>Bacillati</taxon>
        <taxon>Bacillota</taxon>
        <taxon>Bacilli</taxon>
        <taxon>Bacillales</taxon>
        <taxon>Bacillaceae</taxon>
        <taxon>Halolactibacillus</taxon>
    </lineage>
</organism>
<comment type="caution">
    <text evidence="15">The sequence shown here is derived from an EMBL/GenBank/DDBJ whole genome shotgun (WGS) entry which is preliminary data.</text>
</comment>
<evidence type="ECO:0000256" key="8">
    <source>
        <dbReference type="ARBA" id="ARBA00022723"/>
    </source>
</evidence>
<comment type="catalytic activity">
    <reaction evidence="1">
        <text>(7,8-dihydropterin-6-yl)methyl diphosphate + 4-aminobenzoate = 7,8-dihydropteroate + diphosphate</text>
        <dbReference type="Rhea" id="RHEA:19949"/>
        <dbReference type="ChEBI" id="CHEBI:17836"/>
        <dbReference type="ChEBI" id="CHEBI:17839"/>
        <dbReference type="ChEBI" id="CHEBI:33019"/>
        <dbReference type="ChEBI" id="CHEBI:72950"/>
        <dbReference type="EC" id="2.5.1.15"/>
    </reaction>
</comment>
<gene>
    <name evidence="15" type="ORF">HAL01_24140</name>
</gene>
<evidence type="ECO:0000256" key="2">
    <source>
        <dbReference type="ARBA" id="ARBA00001946"/>
    </source>
</evidence>
<evidence type="ECO:0000256" key="6">
    <source>
        <dbReference type="ARBA" id="ARBA00016919"/>
    </source>
</evidence>
<evidence type="ECO:0000256" key="4">
    <source>
        <dbReference type="ARBA" id="ARBA00009503"/>
    </source>
</evidence>
<proteinExistence type="inferred from homology"/>
<evidence type="ECO:0000259" key="14">
    <source>
        <dbReference type="PROSITE" id="PS50972"/>
    </source>
</evidence>
<dbReference type="OrthoDB" id="9811744at2"/>
<dbReference type="InterPro" id="IPR045031">
    <property type="entry name" value="DHP_synth-like"/>
</dbReference>
<keyword evidence="7 13" id="KW-0808">Transferase</keyword>
<evidence type="ECO:0000256" key="5">
    <source>
        <dbReference type="ARBA" id="ARBA00012458"/>
    </source>
</evidence>
<evidence type="ECO:0000256" key="1">
    <source>
        <dbReference type="ARBA" id="ARBA00000012"/>
    </source>
</evidence>
<dbReference type="PROSITE" id="PS00793">
    <property type="entry name" value="DHPS_2"/>
    <property type="match status" value="1"/>
</dbReference>
<dbReference type="Pfam" id="PF00809">
    <property type="entry name" value="Pterin_bind"/>
    <property type="match status" value="1"/>
</dbReference>
<comment type="function">
    <text evidence="12 13">Catalyzes the condensation of para-aminobenzoate (pABA) with 6-hydroxymethyl-7,8-dihydropterin diphosphate (DHPt-PP) to form 7,8-dihydropteroate (H2Pte), the immediate precursor of folate derivatives.</text>
</comment>
<dbReference type="Proteomes" id="UP000321400">
    <property type="component" value="Unassembled WGS sequence"/>
</dbReference>
<evidence type="ECO:0000256" key="12">
    <source>
        <dbReference type="ARBA" id="ARBA00053449"/>
    </source>
</evidence>
<feature type="domain" description="Pterin-binding" evidence="14">
    <location>
        <begin position="18"/>
        <end position="264"/>
    </location>
</feature>
<keyword evidence="16" id="KW-1185">Reference proteome</keyword>
<dbReference type="PANTHER" id="PTHR20941">
    <property type="entry name" value="FOLATE SYNTHESIS PROTEINS"/>
    <property type="match status" value="1"/>
</dbReference>
<dbReference type="STRING" id="442899.SAMN05720591_1465"/>
<evidence type="ECO:0000256" key="3">
    <source>
        <dbReference type="ARBA" id="ARBA00004763"/>
    </source>
</evidence>
<evidence type="ECO:0000313" key="16">
    <source>
        <dbReference type="Proteomes" id="UP000321400"/>
    </source>
</evidence>
<keyword evidence="9 13" id="KW-0460">Magnesium</keyword>
<evidence type="ECO:0000256" key="10">
    <source>
        <dbReference type="ARBA" id="ARBA00022909"/>
    </source>
</evidence>
<evidence type="ECO:0000256" key="11">
    <source>
        <dbReference type="ARBA" id="ARBA00030193"/>
    </source>
</evidence>
<dbReference type="GO" id="GO:0004156">
    <property type="term" value="F:dihydropteroate synthase activity"/>
    <property type="evidence" value="ECO:0007669"/>
    <property type="project" value="UniProtKB-EC"/>
</dbReference>
<comment type="pathway">
    <text evidence="3 13">Cofactor biosynthesis; tetrahydrofolate biosynthesis; 7,8-dihydrofolate from 2-amino-4-hydroxy-6-hydroxymethyl-7,8-dihydropteridine diphosphate and 4-aminobenzoate: step 1/2.</text>
</comment>
<keyword evidence="10 13" id="KW-0289">Folate biosynthesis</keyword>